<gene>
    <name evidence="2" type="ORF">CSKR_110555</name>
</gene>
<sequence length="477" mass="54496">MQQVSTCRDVTKQFLECFPRRECRTLAELQTKLAQFQRLTGTSYTRCSSVTASTWKKRSQQVIPMEIGYSMLLYKCVHTSVRRNADIRGRLYKDYNCASYFRIVYRDKCLQIIRFNMCHNHDLSSNNWQIYPSNRKLSEEQERTLLSILPSCPSYMVIRNYVQANYGITLSRDDVRRLRKRISCLEQQPAASETTQLTNHNASLPRTSSHLPAFRDTDSDVAGSENHNLPVSSAVTSEKDRRDIATQLTFEIFHALVRLDSTWFNHYHALFKQILEHMCPPERSAPEVPKIGTTSPGLVQTGIGSVPKSFSADETVFAVQNYKPILPKPQPAIKWTPPNSSRRPVKRLSWLPLSSNTTTTTTKRRRKSSYRWGEIAQRLERERTDRKVRGSNPASASRLPLSRLGQPGSIPALTIFSCERQLDAVLALWPNRSGSAKPHNTDECKPCRGHTHKAKNLCTNVSSHCRASERCFYSHSV</sequence>
<evidence type="ECO:0000313" key="3">
    <source>
        <dbReference type="Proteomes" id="UP000286415"/>
    </source>
</evidence>
<proteinExistence type="predicted"/>
<evidence type="ECO:0000313" key="2">
    <source>
        <dbReference type="EMBL" id="KAG5443207.1"/>
    </source>
</evidence>
<comment type="caution">
    <text evidence="2">The sequence shown here is derived from an EMBL/GenBank/DDBJ whole genome shotgun (WGS) entry which is preliminary data.</text>
</comment>
<feature type="region of interest" description="Disordered" evidence="1">
    <location>
        <begin position="381"/>
        <end position="403"/>
    </location>
</feature>
<dbReference type="Proteomes" id="UP000286415">
    <property type="component" value="Unassembled WGS sequence"/>
</dbReference>
<dbReference type="AlphaFoldDB" id="A0A8T1M1I3"/>
<organism evidence="2 3">
    <name type="scientific">Clonorchis sinensis</name>
    <name type="common">Chinese liver fluke</name>
    <dbReference type="NCBI Taxonomy" id="79923"/>
    <lineage>
        <taxon>Eukaryota</taxon>
        <taxon>Metazoa</taxon>
        <taxon>Spiralia</taxon>
        <taxon>Lophotrochozoa</taxon>
        <taxon>Platyhelminthes</taxon>
        <taxon>Trematoda</taxon>
        <taxon>Digenea</taxon>
        <taxon>Opisthorchiida</taxon>
        <taxon>Opisthorchiata</taxon>
        <taxon>Opisthorchiidae</taxon>
        <taxon>Clonorchis</taxon>
    </lineage>
</organism>
<keyword evidence="3" id="KW-1185">Reference proteome</keyword>
<reference evidence="2 3" key="1">
    <citation type="journal article" date="2018" name="Biotechnol. Adv.">
        <title>Improved genomic resources and new bioinformatic workflow for the carcinogenic parasite Clonorchis sinensis: Biotechnological implications.</title>
        <authorList>
            <person name="Wang D."/>
            <person name="Korhonen P.K."/>
            <person name="Gasser R.B."/>
            <person name="Young N.D."/>
        </authorList>
    </citation>
    <scope>NUCLEOTIDE SEQUENCE [LARGE SCALE GENOMIC DNA]</scope>
    <source>
        <strain evidence="2">Cs-k2</strain>
    </source>
</reference>
<reference evidence="2 3" key="2">
    <citation type="journal article" date="2021" name="Genomics">
        <title>High-quality reference genome for Clonorchis sinensis.</title>
        <authorList>
            <person name="Young N.D."/>
            <person name="Stroehlein A.J."/>
            <person name="Kinkar L."/>
            <person name="Wang T."/>
            <person name="Sohn W.M."/>
            <person name="Chang B.C.H."/>
            <person name="Kaur P."/>
            <person name="Weisz D."/>
            <person name="Dudchenko O."/>
            <person name="Aiden E.L."/>
            <person name="Korhonen P.K."/>
            <person name="Gasser R.B."/>
        </authorList>
    </citation>
    <scope>NUCLEOTIDE SEQUENCE [LARGE SCALE GENOMIC DNA]</scope>
    <source>
        <strain evidence="2">Cs-k2</strain>
    </source>
</reference>
<name>A0A8T1M1I3_CLOSI</name>
<feature type="compositionally biased region" description="Polar residues" evidence="1">
    <location>
        <begin position="189"/>
        <end position="210"/>
    </location>
</feature>
<evidence type="ECO:0000256" key="1">
    <source>
        <dbReference type="SAM" id="MobiDB-lite"/>
    </source>
</evidence>
<dbReference type="OrthoDB" id="167578at2759"/>
<protein>
    <submittedName>
        <fullName evidence="2">Uncharacterized protein</fullName>
    </submittedName>
</protein>
<feature type="region of interest" description="Disordered" evidence="1">
    <location>
        <begin position="189"/>
        <end position="212"/>
    </location>
</feature>
<accession>A0A8T1M1I3</accession>
<dbReference type="EMBL" id="NIRI02000056">
    <property type="protein sequence ID" value="KAG5443207.1"/>
    <property type="molecule type" value="Genomic_DNA"/>
</dbReference>